<gene>
    <name evidence="5" type="ORF">LOTGIDRAFT_162034</name>
</gene>
<evidence type="ECO:0000313" key="5">
    <source>
        <dbReference type="EMBL" id="ESO93009.1"/>
    </source>
</evidence>
<dbReference type="RefSeq" id="XP_009056219.1">
    <property type="nucleotide sequence ID" value="XM_009057971.1"/>
</dbReference>
<evidence type="ECO:0000313" key="6">
    <source>
        <dbReference type="Proteomes" id="UP000030746"/>
    </source>
</evidence>
<dbReference type="HOGENOM" id="CLU_1929947_0_0_1"/>
<dbReference type="EMBL" id="KB201977">
    <property type="protein sequence ID" value="ESO93009.1"/>
    <property type="molecule type" value="Genomic_DNA"/>
</dbReference>
<dbReference type="Pfam" id="PF12012">
    <property type="entry name" value="DUF3504"/>
    <property type="match status" value="1"/>
</dbReference>
<dbReference type="OrthoDB" id="6145258at2759"/>
<name>V4BVG0_LOTGI</name>
<dbReference type="AlphaFoldDB" id="V4BVG0"/>
<keyword evidence="2" id="KW-0597">Phosphoprotein</keyword>
<dbReference type="Proteomes" id="UP000030746">
    <property type="component" value="Unassembled WGS sequence"/>
</dbReference>
<organism evidence="5 6">
    <name type="scientific">Lottia gigantea</name>
    <name type="common">Giant owl limpet</name>
    <dbReference type="NCBI Taxonomy" id="225164"/>
    <lineage>
        <taxon>Eukaryota</taxon>
        <taxon>Metazoa</taxon>
        <taxon>Spiralia</taxon>
        <taxon>Lophotrochozoa</taxon>
        <taxon>Mollusca</taxon>
        <taxon>Gastropoda</taxon>
        <taxon>Patellogastropoda</taxon>
        <taxon>Lottioidea</taxon>
        <taxon>Lottiidae</taxon>
        <taxon>Lottia</taxon>
    </lineage>
</organism>
<dbReference type="GeneID" id="20238882"/>
<protein>
    <recommendedName>
        <fullName evidence="4">ZMYM2-like/QRICH1 C-terminal domain-containing protein</fullName>
    </recommendedName>
</protein>
<dbReference type="InterPro" id="IPR021893">
    <property type="entry name" value="ZMYM2-like_C"/>
</dbReference>
<dbReference type="CTD" id="20238882"/>
<feature type="domain" description="ZMYM2-like/QRICH1 C-terminal" evidence="4">
    <location>
        <begin position="20"/>
        <end position="75"/>
    </location>
</feature>
<evidence type="ECO:0000256" key="1">
    <source>
        <dbReference type="ARBA" id="ARBA00022499"/>
    </source>
</evidence>
<evidence type="ECO:0000259" key="4">
    <source>
        <dbReference type="Pfam" id="PF12012"/>
    </source>
</evidence>
<keyword evidence="1" id="KW-1017">Isopeptide bond</keyword>
<reference evidence="5 6" key="1">
    <citation type="journal article" date="2013" name="Nature">
        <title>Insights into bilaterian evolution from three spiralian genomes.</title>
        <authorList>
            <person name="Simakov O."/>
            <person name="Marletaz F."/>
            <person name="Cho S.J."/>
            <person name="Edsinger-Gonzales E."/>
            <person name="Havlak P."/>
            <person name="Hellsten U."/>
            <person name="Kuo D.H."/>
            <person name="Larsson T."/>
            <person name="Lv J."/>
            <person name="Arendt D."/>
            <person name="Savage R."/>
            <person name="Osoegawa K."/>
            <person name="de Jong P."/>
            <person name="Grimwood J."/>
            <person name="Chapman J.A."/>
            <person name="Shapiro H."/>
            <person name="Aerts A."/>
            <person name="Otillar R.P."/>
            <person name="Terry A.Y."/>
            <person name="Boore J.L."/>
            <person name="Grigoriev I.V."/>
            <person name="Lindberg D.R."/>
            <person name="Seaver E.C."/>
            <person name="Weisblat D.A."/>
            <person name="Putnam N.H."/>
            <person name="Rokhsar D.S."/>
        </authorList>
    </citation>
    <scope>NUCLEOTIDE SEQUENCE [LARGE SCALE GENOMIC DNA]</scope>
</reference>
<keyword evidence="6" id="KW-1185">Reference proteome</keyword>
<sequence length="131" mass="14962">MWSLVQSGIGVHKKKADIKTKDQEDMLWEQSLLGEDTPQKLIDTVFYLKRINLCLRGGKEHHSIKIACVARPKTCNSYYVRPPKYPKRDTWYCAVPVGHHTLSGGVKKLWANAGFDGFYELPLPLDCMILD</sequence>
<accession>V4BVG0</accession>
<evidence type="ECO:0000256" key="2">
    <source>
        <dbReference type="ARBA" id="ARBA00022553"/>
    </source>
</evidence>
<proteinExistence type="predicted"/>
<dbReference type="KEGG" id="lgi:LOTGIDRAFT_162034"/>
<evidence type="ECO:0000256" key="3">
    <source>
        <dbReference type="ARBA" id="ARBA00022843"/>
    </source>
</evidence>
<keyword evidence="3" id="KW-0832">Ubl conjugation</keyword>